<gene>
    <name evidence="1" type="ORF">LCI18_013681</name>
</gene>
<name>A0ACD3ZNF9_FUSSC</name>
<organism evidence="1 2">
    <name type="scientific">Fusarium solani subsp. cucurbitae</name>
    <name type="common">Neocosmosporum cucurbitae</name>
    <dbReference type="NCBI Taxonomy" id="2747967"/>
    <lineage>
        <taxon>Eukaryota</taxon>
        <taxon>Fungi</taxon>
        <taxon>Dikarya</taxon>
        <taxon>Ascomycota</taxon>
        <taxon>Pezizomycotina</taxon>
        <taxon>Sordariomycetes</taxon>
        <taxon>Hypocreomycetidae</taxon>
        <taxon>Hypocreales</taxon>
        <taxon>Nectriaceae</taxon>
        <taxon>Fusarium</taxon>
        <taxon>Fusarium solani species complex</taxon>
    </lineage>
</organism>
<sequence length="491" mass="53775">MTTNEGFRYRPGYGLERGMKCQAAINPLRNIPAKVADVFDVIVLGAGYAGLTACRDLCTAGYKVLLLEARDRLGGRTYTTEVDGHLYEMGGTWIHWNQPHIYREMSRYGVIDMLDSTDSKGIGCNKQSVLAQGTPSDMSLEEAGALISKTFELLCDVDGKAGRDIIPFPHNPHLNPEARKWEKLSVADRLGQIASQLTEMELAILKATIVGITGNTLEASGFFDVLRWWALSGYTCEGLGGYTETFKLMLGQSDMVRRFFEEAVRTGNLAYALGTHVTSIADQGNYVVAKTRSGEGFAGTRLVCTLPLNVLRDVQFEPALSATKQAAIAEGHINFGAKMHLEAAGTDLRAWTCASWPPERVLTGLGDGITPAGNTHVVLFGLNKDMSSQEDDARDFIADAERLRPMAVKQAIWHNWATDPLARGTWCMFGPDYTYKHLDALRERAGNILFASGDWALGWRGFIDGAIEEGARAAKVVGEDLGRPKRPTAFL</sequence>
<keyword evidence="2" id="KW-1185">Reference proteome</keyword>
<protein>
    <submittedName>
        <fullName evidence="1">Uncharacterized protein</fullName>
    </submittedName>
</protein>
<evidence type="ECO:0000313" key="1">
    <source>
        <dbReference type="EMBL" id="UPL02747.1"/>
    </source>
</evidence>
<dbReference type="EMBL" id="CP090040">
    <property type="protein sequence ID" value="UPL02747.1"/>
    <property type="molecule type" value="Genomic_DNA"/>
</dbReference>
<accession>A0ACD3ZNF9</accession>
<dbReference type="Proteomes" id="UP000830768">
    <property type="component" value="Chromosome 12"/>
</dbReference>
<proteinExistence type="predicted"/>
<reference evidence="1" key="1">
    <citation type="submission" date="2021-11" db="EMBL/GenBank/DDBJ databases">
        <title>Fusarium solani-melongenae Genome sequencing and assembly.</title>
        <authorList>
            <person name="Xie S."/>
            <person name="Huang L."/>
            <person name="Zhang X."/>
        </authorList>
    </citation>
    <scope>NUCLEOTIDE SEQUENCE</scope>
    <source>
        <strain evidence="1">CRI 24-3</strain>
    </source>
</reference>
<evidence type="ECO:0000313" key="2">
    <source>
        <dbReference type="Proteomes" id="UP000830768"/>
    </source>
</evidence>